<comment type="caution">
    <text evidence="2">The sequence shown here is derived from an EMBL/GenBank/DDBJ whole genome shotgun (WGS) entry which is preliminary data.</text>
</comment>
<proteinExistence type="predicted"/>
<dbReference type="STRING" id="1156395.DBT_1997"/>
<organism evidence="2 3">
    <name type="scientific">Dissulfuribacter thermophilus</name>
    <dbReference type="NCBI Taxonomy" id="1156395"/>
    <lineage>
        <taxon>Bacteria</taxon>
        <taxon>Pseudomonadati</taxon>
        <taxon>Thermodesulfobacteriota</taxon>
        <taxon>Dissulfuribacteria</taxon>
        <taxon>Dissulfuribacterales</taxon>
        <taxon>Dissulfuribacteraceae</taxon>
        <taxon>Dissulfuribacter</taxon>
    </lineage>
</organism>
<reference evidence="2 3" key="1">
    <citation type="submission" date="2016-06" db="EMBL/GenBank/DDBJ databases">
        <title>Respiratory ammonification of nitrate coupled to the oxidation of elemental sulfur in deep-sea autotrophic thermophilic bacteria.</title>
        <authorList>
            <person name="Slobodkina G.B."/>
            <person name="Mardanov A.V."/>
            <person name="Ravin N.V."/>
            <person name="Frolova A.A."/>
            <person name="Viryasiv M.B."/>
            <person name="Chernyh N.A."/>
            <person name="Bonch-Osmolovskaya E.A."/>
            <person name="Slobodkin A.I."/>
        </authorList>
    </citation>
    <scope>NUCLEOTIDE SEQUENCE [LARGE SCALE GENOMIC DNA]</scope>
    <source>
        <strain evidence="2 3">S69</strain>
    </source>
</reference>
<dbReference type="EMBL" id="MAGO01000010">
    <property type="protein sequence ID" value="OCC14682.1"/>
    <property type="molecule type" value="Genomic_DNA"/>
</dbReference>
<feature type="signal peptide" evidence="1">
    <location>
        <begin position="1"/>
        <end position="22"/>
    </location>
</feature>
<name>A0A1B9F427_9BACT</name>
<evidence type="ECO:0000313" key="3">
    <source>
        <dbReference type="Proteomes" id="UP000093080"/>
    </source>
</evidence>
<feature type="chain" id="PRO_5008626164" evidence="1">
    <location>
        <begin position="23"/>
        <end position="291"/>
    </location>
</feature>
<dbReference type="AlphaFoldDB" id="A0A1B9F427"/>
<sequence length="291" mass="32001">MKNIINLFVIMICCFIPSISEGAPILDVNQHTFSKGKEAIFSIGNKDSFSEPVDIYIAFKVPGDDALYFWPSGSTNPEPCLTDWLPQSVPLTPFLSYTFTGNEPEGEYRLYSAFLRAGSISPDDIIGNVAEISFDYKKGPVLNVIPYNGQSFSNISPVFSISFISPVDLESIKWNSSIVIESLVSGKQATTYSENGALWVRLYIPDTDGSGEMWIMHKVSKNEEALVTLETDGGGSTLTLPIHPVQIEGQTFTLHHGGHYRFTINFLDGARLLDGTSLAGITLGPIEFRIE</sequence>
<dbReference type="RefSeq" id="WP_067619704.1">
    <property type="nucleotide sequence ID" value="NZ_MAGO01000010.1"/>
</dbReference>
<dbReference type="Proteomes" id="UP000093080">
    <property type="component" value="Unassembled WGS sequence"/>
</dbReference>
<protein>
    <submittedName>
        <fullName evidence="2">Uncharacterized protein</fullName>
    </submittedName>
</protein>
<keyword evidence="3" id="KW-1185">Reference proteome</keyword>
<accession>A0A1B9F427</accession>
<gene>
    <name evidence="2" type="ORF">DBT_1997</name>
</gene>
<evidence type="ECO:0000313" key="2">
    <source>
        <dbReference type="EMBL" id="OCC14682.1"/>
    </source>
</evidence>
<evidence type="ECO:0000256" key="1">
    <source>
        <dbReference type="SAM" id="SignalP"/>
    </source>
</evidence>
<keyword evidence="1" id="KW-0732">Signal</keyword>